<protein>
    <submittedName>
        <fullName evidence="2">Uncharacterized protein</fullName>
    </submittedName>
</protein>
<gene>
    <name evidence="2" type="ORF">EV385_3755</name>
</gene>
<evidence type="ECO:0000313" key="2">
    <source>
        <dbReference type="EMBL" id="RZU51918.1"/>
    </source>
</evidence>
<proteinExistence type="predicted"/>
<dbReference type="EMBL" id="SHKY01000001">
    <property type="protein sequence ID" value="RZU51918.1"/>
    <property type="molecule type" value="Genomic_DNA"/>
</dbReference>
<dbReference type="AlphaFoldDB" id="A0A4Q7ZLS1"/>
<evidence type="ECO:0000313" key="3">
    <source>
        <dbReference type="Proteomes" id="UP000292564"/>
    </source>
</evidence>
<name>A0A4Q7ZLS1_9ACTN</name>
<keyword evidence="1" id="KW-0472">Membrane</keyword>
<evidence type="ECO:0000256" key="1">
    <source>
        <dbReference type="SAM" id="Phobius"/>
    </source>
</evidence>
<feature type="transmembrane region" description="Helical" evidence="1">
    <location>
        <begin position="71"/>
        <end position="89"/>
    </location>
</feature>
<sequence>MSVSGWTVGIGLAVGVGLTAMGVTILATRRMPAATARTFRDARAAGLYHLLFGLALLILVLGLYLPGSAASAISAGLAVALVAVAVVRFRPRGRRSSPDDEDGEGR</sequence>
<dbReference type="Proteomes" id="UP000292564">
    <property type="component" value="Unassembled WGS sequence"/>
</dbReference>
<keyword evidence="1" id="KW-1133">Transmembrane helix</keyword>
<keyword evidence="1" id="KW-0812">Transmembrane</keyword>
<organism evidence="2 3">
    <name type="scientific">Krasilnikovia cinnamomea</name>
    <dbReference type="NCBI Taxonomy" id="349313"/>
    <lineage>
        <taxon>Bacteria</taxon>
        <taxon>Bacillati</taxon>
        <taxon>Actinomycetota</taxon>
        <taxon>Actinomycetes</taxon>
        <taxon>Micromonosporales</taxon>
        <taxon>Micromonosporaceae</taxon>
        <taxon>Krasilnikovia</taxon>
    </lineage>
</organism>
<feature type="transmembrane region" description="Helical" evidence="1">
    <location>
        <begin position="47"/>
        <end position="65"/>
    </location>
</feature>
<reference evidence="2 3" key="1">
    <citation type="submission" date="2019-02" db="EMBL/GenBank/DDBJ databases">
        <title>Sequencing the genomes of 1000 actinobacteria strains.</title>
        <authorList>
            <person name="Klenk H.-P."/>
        </authorList>
    </citation>
    <scope>NUCLEOTIDE SEQUENCE [LARGE SCALE GENOMIC DNA]</scope>
    <source>
        <strain evidence="2 3">DSM 45162</strain>
    </source>
</reference>
<keyword evidence="3" id="KW-1185">Reference proteome</keyword>
<comment type="caution">
    <text evidence="2">The sequence shown here is derived from an EMBL/GenBank/DDBJ whole genome shotgun (WGS) entry which is preliminary data.</text>
</comment>
<feature type="transmembrane region" description="Helical" evidence="1">
    <location>
        <begin position="6"/>
        <end position="27"/>
    </location>
</feature>
<dbReference type="RefSeq" id="WP_130510614.1">
    <property type="nucleotide sequence ID" value="NZ_SHKY01000001.1"/>
</dbReference>
<accession>A0A4Q7ZLS1</accession>